<reference evidence="1" key="1">
    <citation type="journal article" date="2017" name="Science">
        <title>Giant viruses with an expanded complement of translation system components.</title>
        <authorList>
            <person name="Schulz F."/>
            <person name="Yutin N."/>
            <person name="Ivanova N.N."/>
            <person name="Ortega D.R."/>
            <person name="Lee T.K."/>
            <person name="Vierheilig J."/>
            <person name="Daims H."/>
            <person name="Horn M."/>
            <person name="Wagner M."/>
            <person name="Jensen G.J."/>
            <person name="Kyrpides N.C."/>
            <person name="Koonin E.V."/>
            <person name="Woyke T."/>
        </authorList>
    </citation>
    <scope>NUCLEOTIDE SEQUENCE</scope>
    <source>
        <strain evidence="1">CTV1</strain>
    </source>
</reference>
<gene>
    <name evidence="1" type="ORF">Catovirus_1_406</name>
</gene>
<sequence>MDYSNLLMAKQKIFAYSENPQPSRTVCIPAYNVCQFCPNPIGHVRVFDYDCETKHGYVSCGKKECKEKAEQKIEEYYDMAGWKTVKNIIDKNSFVIIRSNGNIDYDWKFLYRTYTFYGPAVVVSNDEYNKYVPFHIFIDWNLKIEN</sequence>
<dbReference type="EMBL" id="KY684083">
    <property type="protein sequence ID" value="ARF08356.1"/>
    <property type="molecule type" value="Genomic_DNA"/>
</dbReference>
<evidence type="ECO:0000313" key="1">
    <source>
        <dbReference type="EMBL" id="ARF08356.1"/>
    </source>
</evidence>
<organism evidence="1">
    <name type="scientific">Catovirus CTV1</name>
    <dbReference type="NCBI Taxonomy" id="1977631"/>
    <lineage>
        <taxon>Viruses</taxon>
        <taxon>Varidnaviria</taxon>
        <taxon>Bamfordvirae</taxon>
        <taxon>Nucleocytoviricota</taxon>
        <taxon>Megaviricetes</taxon>
        <taxon>Imitervirales</taxon>
        <taxon>Mimiviridae</taxon>
        <taxon>Klosneuvirinae</taxon>
        <taxon>Catovirus</taxon>
    </lineage>
</organism>
<proteinExistence type="predicted"/>
<name>A0A1V0S9G3_9VIRU</name>
<accession>A0A1V0S9G3</accession>
<protein>
    <submittedName>
        <fullName evidence="1">Uncharacterized protein</fullName>
    </submittedName>
</protein>